<proteinExistence type="predicted"/>
<sequence length="218" mass="25620">MEKYISMLLTIVIIVFSLLSILLNFNLRKFVMSLSKYKNQNFWKVTGRFLKYIFSIDPLYQYLSSSKLKRFSVIGVIIFMCILLLSSFYTTASIRYDSVSLVRFLIISFIISWIIIGLAASLIYKLLYFMLTSVQQLKVHKSLNTVDPFFLFTVPVMFMFMFFTSDISDKQPWLVYVMLVPIYICHFNILKSMLLTAFNSDLLVIDKYKSDIYITNLK</sequence>
<comment type="caution">
    <text evidence="2">The sequence shown here is derived from an EMBL/GenBank/DDBJ whole genome shotgun (WGS) entry which is preliminary data.</text>
</comment>
<feature type="transmembrane region" description="Helical" evidence="1">
    <location>
        <begin position="173"/>
        <end position="190"/>
    </location>
</feature>
<dbReference type="EMBL" id="JACLIC010000024">
    <property type="protein sequence ID" value="MBY0204674.1"/>
    <property type="molecule type" value="Genomic_DNA"/>
</dbReference>
<keyword evidence="1" id="KW-0812">Transmembrane</keyword>
<name>A0ABS7KKM7_9BACL</name>
<protein>
    <submittedName>
        <fullName evidence="2">Uncharacterized protein</fullName>
    </submittedName>
</protein>
<dbReference type="Proteomes" id="UP000706031">
    <property type="component" value="Unassembled WGS sequence"/>
</dbReference>
<feature type="transmembrane region" description="Helical" evidence="1">
    <location>
        <begin position="6"/>
        <end position="27"/>
    </location>
</feature>
<dbReference type="RefSeq" id="WP_221789237.1">
    <property type="nucleotide sequence ID" value="NZ_JACLIC010000024.1"/>
</dbReference>
<gene>
    <name evidence="2" type="ORF">H7T88_15730</name>
</gene>
<organism evidence="2 3">
    <name type="scientific">Paenibacillus cucumis</name>
    <name type="common">ex Kampfer et al. 2016</name>
    <dbReference type="NCBI Taxonomy" id="1776858"/>
    <lineage>
        <taxon>Bacteria</taxon>
        <taxon>Bacillati</taxon>
        <taxon>Bacillota</taxon>
        <taxon>Bacilli</taxon>
        <taxon>Bacillales</taxon>
        <taxon>Paenibacillaceae</taxon>
        <taxon>Paenibacillus</taxon>
    </lineage>
</organism>
<feature type="transmembrane region" description="Helical" evidence="1">
    <location>
        <begin position="149"/>
        <end position="167"/>
    </location>
</feature>
<evidence type="ECO:0000313" key="3">
    <source>
        <dbReference type="Proteomes" id="UP000706031"/>
    </source>
</evidence>
<keyword evidence="3" id="KW-1185">Reference proteome</keyword>
<keyword evidence="1" id="KW-1133">Transmembrane helix</keyword>
<feature type="transmembrane region" description="Helical" evidence="1">
    <location>
        <begin position="71"/>
        <end position="92"/>
    </location>
</feature>
<keyword evidence="1" id="KW-0472">Membrane</keyword>
<reference evidence="2 3" key="1">
    <citation type="submission" date="2020-08" db="EMBL/GenBank/DDBJ databases">
        <title>Fungal Genomes of the International Space Station.</title>
        <authorList>
            <person name="Seuylemezian A."/>
            <person name="Singh N.K."/>
            <person name="Wood J."/>
            <person name="Venkateswaran K."/>
        </authorList>
    </citation>
    <scope>NUCLEOTIDE SEQUENCE [LARGE SCALE GENOMIC DNA]</scope>
    <source>
        <strain evidence="2 3">S/N-304-OC-R4</strain>
    </source>
</reference>
<evidence type="ECO:0000313" key="2">
    <source>
        <dbReference type="EMBL" id="MBY0204674.1"/>
    </source>
</evidence>
<accession>A0ABS7KKM7</accession>
<feature type="transmembrane region" description="Helical" evidence="1">
    <location>
        <begin position="104"/>
        <end position="128"/>
    </location>
</feature>
<evidence type="ECO:0000256" key="1">
    <source>
        <dbReference type="SAM" id="Phobius"/>
    </source>
</evidence>